<dbReference type="EMBL" id="JQEC01000054">
    <property type="protein sequence ID" value="KGJ89792.1"/>
    <property type="molecule type" value="Genomic_DNA"/>
</dbReference>
<dbReference type="Pfam" id="PF04338">
    <property type="entry name" value="DUF481"/>
    <property type="match status" value="1"/>
</dbReference>
<accession>A0A099KIG5</accession>
<organism evidence="1 2">
    <name type="scientific">Colwellia psychrerythraea</name>
    <name type="common">Vibrio psychroerythus</name>
    <dbReference type="NCBI Taxonomy" id="28229"/>
    <lineage>
        <taxon>Bacteria</taxon>
        <taxon>Pseudomonadati</taxon>
        <taxon>Pseudomonadota</taxon>
        <taxon>Gammaproteobacteria</taxon>
        <taxon>Alteromonadales</taxon>
        <taxon>Colwelliaceae</taxon>
        <taxon>Colwellia</taxon>
    </lineage>
</organism>
<proteinExistence type="predicted"/>
<protein>
    <recommendedName>
        <fullName evidence="3">DUF481 domain-containing protein</fullName>
    </recommendedName>
</protein>
<evidence type="ECO:0000313" key="1">
    <source>
        <dbReference type="EMBL" id="KGJ89792.1"/>
    </source>
</evidence>
<dbReference type="RefSeq" id="WP_052093978.1">
    <property type="nucleotide sequence ID" value="NZ_JQEC01000054.1"/>
</dbReference>
<dbReference type="InterPro" id="IPR007433">
    <property type="entry name" value="DUF481"/>
</dbReference>
<dbReference type="AlphaFoldDB" id="A0A099KIG5"/>
<reference evidence="1 2" key="1">
    <citation type="submission" date="2014-08" db="EMBL/GenBank/DDBJ databases">
        <title>Genomic and Phenotypic Diversity of Colwellia psychrerythraea strains from Disparate Marine Basins.</title>
        <authorList>
            <person name="Techtmann S.M."/>
            <person name="Stelling S.C."/>
            <person name="Utturkar S.M."/>
            <person name="Alshibli N."/>
            <person name="Harris A."/>
            <person name="Brown S.D."/>
            <person name="Hazen T.C."/>
        </authorList>
    </citation>
    <scope>NUCLEOTIDE SEQUENCE [LARGE SCALE GENOMIC DNA]</scope>
    <source>
        <strain evidence="1 2">GAB14E</strain>
    </source>
</reference>
<dbReference type="PATRIC" id="fig|28229.3.peg.3885"/>
<evidence type="ECO:0000313" key="2">
    <source>
        <dbReference type="Proteomes" id="UP000029868"/>
    </source>
</evidence>
<sequence length="374" mass="43014">MKNPIVARLTNIVFILFFLSINNVSYAQEDTSQWQKPTPIFKQDFDWVKLTSDEWLKGDIVSMYDEKLEFDSDELDMQTIDWEDVAELRSKEWQSIRMFDGTIAEGYLVLKDGQLSLVKNGVTTHYEISNLLSIASSGKNEIDLWDGYVNLGINLRQGNTVQVDYTFSAGMQRRSSSSRFKADYTTDYSRYEDQETEQTKVTADSERLTSSYDWFFNPKIYFRVADFEYIADEFLNLDYRVHYGIALGYHIVDSSRTTWDVNAGPSYQKSKFIDVQADASDSEDSFGLTLGTDFTFELSNDIDFDASYNIQMVDKASGGNIHHFQTGLEIDLANDFDLDLTFYADRTNNPKADSEGVIPKKNDYRLVVSFGYDF</sequence>
<gene>
    <name evidence="1" type="ORF">GAB14E_3953</name>
</gene>
<dbReference type="Proteomes" id="UP000029868">
    <property type="component" value="Unassembled WGS sequence"/>
</dbReference>
<dbReference type="OrthoDB" id="5848222at2"/>
<name>A0A099KIG5_COLPS</name>
<evidence type="ECO:0008006" key="3">
    <source>
        <dbReference type="Google" id="ProtNLM"/>
    </source>
</evidence>
<comment type="caution">
    <text evidence="1">The sequence shown here is derived from an EMBL/GenBank/DDBJ whole genome shotgun (WGS) entry which is preliminary data.</text>
</comment>